<dbReference type="KEGG" id="tfo:BFO_1866"/>
<accession>G8UP65</accession>
<dbReference type="EMBL" id="CP003191">
    <property type="protein sequence ID" value="AEW20642.1"/>
    <property type="molecule type" value="Genomic_DNA"/>
</dbReference>
<evidence type="ECO:0000313" key="2">
    <source>
        <dbReference type="Proteomes" id="UP000005436"/>
    </source>
</evidence>
<dbReference type="Proteomes" id="UP000005436">
    <property type="component" value="Chromosome"/>
</dbReference>
<name>G8UP65_TANFA</name>
<gene>
    <name evidence="1" type="ordered locus">BFO_1866</name>
</gene>
<evidence type="ECO:0000313" key="1">
    <source>
        <dbReference type="EMBL" id="AEW20642.1"/>
    </source>
</evidence>
<organism evidence="1 2">
    <name type="scientific">Tannerella forsythia (strain ATCC 43037 / JCM 10827 / CCUG 21028 A / KCTC 5666 / FDC 338)</name>
    <name type="common">Bacteroides forsythus</name>
    <dbReference type="NCBI Taxonomy" id="203275"/>
    <lineage>
        <taxon>Bacteria</taxon>
        <taxon>Pseudomonadati</taxon>
        <taxon>Bacteroidota</taxon>
        <taxon>Bacteroidia</taxon>
        <taxon>Bacteroidales</taxon>
        <taxon>Tannerellaceae</taxon>
        <taxon>Tannerella</taxon>
    </lineage>
</organism>
<reference evidence="2" key="1">
    <citation type="submission" date="2011-12" db="EMBL/GenBank/DDBJ databases">
        <title>Complete sequence of Tannerella forsythia ATCC 43037.</title>
        <authorList>
            <person name="Dewhirst F."/>
            <person name="Tanner A."/>
            <person name="Izard J."/>
            <person name="Brinkac L."/>
            <person name="Durkin A.S."/>
            <person name="Hostetler J."/>
            <person name="Shetty J."/>
            <person name="Torralba M."/>
            <person name="Gill S."/>
            <person name="Nelson K."/>
        </authorList>
    </citation>
    <scope>NUCLEOTIDE SEQUENCE [LARGE SCALE GENOMIC DNA]</scope>
    <source>
        <strain evidence="2">ATCC 43037 / JCM 10827 / CCUG 33226 / KCTC 5666 / FDC 338</strain>
    </source>
</reference>
<dbReference type="HOGENOM" id="CLU_3318307_0_0_10"/>
<dbReference type="AlphaFoldDB" id="G8UP65"/>
<proteinExistence type="predicted"/>
<keyword evidence="2" id="KW-1185">Reference proteome</keyword>
<protein>
    <submittedName>
        <fullName evidence="1">Uncharacterized protein</fullName>
    </submittedName>
</protein>
<sequence length="39" mass="4662">MHKPIYNLIAFILKRINKNVSFQRTNAILECKFKKSCIH</sequence>